<dbReference type="Proteomes" id="UP000887579">
    <property type="component" value="Unplaced"/>
</dbReference>
<name>A0AC34FBS6_9BILA</name>
<evidence type="ECO:0000313" key="1">
    <source>
        <dbReference type="Proteomes" id="UP000887579"/>
    </source>
</evidence>
<evidence type="ECO:0000313" key="2">
    <source>
        <dbReference type="WBParaSite" id="ES5_v2.g14528.t1"/>
    </source>
</evidence>
<sequence length="661" mass="75417">MESVSFLPSISIKINLSLKSLLPFTYSKNGLIFVIQKELKLPNCFIKVEVTKGNVKDITVVDPKIPNPIIRKDMNNFIIENIGEDQKFVSFVLCFELVYKKWNYYVADLNIIVPFDTLPHLKFGDYFYEEFVFHQPDAKYGDINLKFKAYWVRCSDSKKASVFKLFLEKKNGISIKGADKDNMVLSIPDKLISRAKHTNKTLTFFFDFEVFPQLSPSDSSFKDCFGCQNLPGYGMDYVSMYAKNYYNYLSSSKKSYEMPTGYYPNMINYNGMFPYYYPLYYSYPTHSCSTSKNATFQKNATATKSPTTNVDASIIGNVPPEFVDEVESFRNLRIFNKSNASAKEKTFLGSSFLSFSEETHNGQISADKNCQMLKSLPINSEFSAPIGARKSSSKSSNEEFSIAGFSFFSEEHIAEVSMMTSKTSTEAIPTSKPDDLNELDLTNPTLAKLFEFHDGKLTPISPPSKPQNVLKKLFPIISNFDKSTTKSSYAVEEDTTMCDDFDCKCSSFDDSFKSTSSKLQNIESPKQIVFLTSDGKEISDDAELLSSLSPVIKSFVAKQQNQKNRILFKTSFPLEIVEKVVLFADGITLHESDGAEIDIEVYKFAKLLEIQSLMDYCVEYLKEIIYDQTVKKIYDFAKKERLESLKHRCRVFLRDHNLELY</sequence>
<organism evidence="1 2">
    <name type="scientific">Panagrolaimus sp. ES5</name>
    <dbReference type="NCBI Taxonomy" id="591445"/>
    <lineage>
        <taxon>Eukaryota</taxon>
        <taxon>Metazoa</taxon>
        <taxon>Ecdysozoa</taxon>
        <taxon>Nematoda</taxon>
        <taxon>Chromadorea</taxon>
        <taxon>Rhabditida</taxon>
        <taxon>Tylenchina</taxon>
        <taxon>Panagrolaimomorpha</taxon>
        <taxon>Panagrolaimoidea</taxon>
        <taxon>Panagrolaimidae</taxon>
        <taxon>Panagrolaimus</taxon>
    </lineage>
</organism>
<dbReference type="WBParaSite" id="ES5_v2.g14528.t1">
    <property type="protein sequence ID" value="ES5_v2.g14528.t1"/>
    <property type="gene ID" value="ES5_v2.g14528"/>
</dbReference>
<reference evidence="2" key="1">
    <citation type="submission" date="2022-11" db="UniProtKB">
        <authorList>
            <consortium name="WormBaseParasite"/>
        </authorList>
    </citation>
    <scope>IDENTIFICATION</scope>
</reference>
<protein>
    <submittedName>
        <fullName evidence="2">BTB domain-containing protein</fullName>
    </submittedName>
</protein>
<accession>A0AC34FBS6</accession>
<proteinExistence type="predicted"/>